<dbReference type="InterPro" id="IPR036134">
    <property type="entry name" value="Crypto/Photolyase_FAD-like_sf"/>
</dbReference>
<dbReference type="PANTHER" id="PTHR38657:SF1">
    <property type="entry name" value="SLR1343 PROTEIN"/>
    <property type="match status" value="1"/>
</dbReference>
<sequence>MSMIENAREFLSQINNYPISSRLEKQIANSDRALFILHDQLNLDAFPKELLDSKPLLIFVESLAYATAIPHHKQKLVYMLSAQRHFAINCYQKGFLVFNLFTESFYADALAEFLACYANIELIYMLPSEWDTRSQMSTLANIFGNRIKALPNQFFIADAEKFKPKIKKGYRLETFYRELRKQTSYLMQDGKPIGGNWNYDKENRKALPKRIVIPEIPETKPDPITQEVIGLVQKYLPNTFGKLDKFIYAVTRDRALELAQLFIETRLSSFGAYEDTIKLGEPFLFHSVLSIYLNNGLLLPQELCEMAIAAYEKNLAPLNSVEGFIRQILGWREYVRIYYEAKMPEARNSNYFEFTNDLPQLYWDAQTDLLCLKDAITNVINYGYSHHIQRLMVLSNFSNLTNTNPIQLNHWFWLAYVDAYEWVELPNVLGMSTFADGGILASKPYVAGGNYINKMSDCCSQCKYDVTQKTGEAACPFNYLYWNFVNEHRKSFIDSGRVSLMVSAYDKKPEDEKLSISQSAIQFIRNLK</sequence>
<proteinExistence type="predicted"/>
<protein>
    <submittedName>
        <fullName evidence="1">Cryptochrome/photolyase family protein</fullName>
    </submittedName>
</protein>
<dbReference type="Gene3D" id="3.40.50.620">
    <property type="entry name" value="HUPs"/>
    <property type="match status" value="1"/>
</dbReference>
<dbReference type="PANTHER" id="PTHR38657">
    <property type="entry name" value="SLR1343 PROTEIN"/>
    <property type="match status" value="1"/>
</dbReference>
<reference evidence="1 2" key="2">
    <citation type="submission" date="2018-06" db="EMBL/GenBank/DDBJ databases">
        <title>Metagenomic assembly of (sub)arctic Cyanobacteria and their associated microbiome from non-axenic cultures.</title>
        <authorList>
            <person name="Baurain D."/>
        </authorList>
    </citation>
    <scope>NUCLEOTIDE SEQUENCE [LARGE SCALE GENOMIC DNA]</scope>
    <source>
        <strain evidence="1">ULC066bin1</strain>
    </source>
</reference>
<organism evidence="1 2">
    <name type="scientific">Pseudanabaena frigida</name>
    <dbReference type="NCBI Taxonomy" id="945775"/>
    <lineage>
        <taxon>Bacteria</taxon>
        <taxon>Bacillati</taxon>
        <taxon>Cyanobacteriota</taxon>
        <taxon>Cyanophyceae</taxon>
        <taxon>Pseudanabaenales</taxon>
        <taxon>Pseudanabaenaceae</taxon>
        <taxon>Pseudanabaena</taxon>
    </lineage>
</organism>
<dbReference type="AlphaFoldDB" id="A0A2W4W679"/>
<gene>
    <name evidence="1" type="ORF">DCF19_13045</name>
</gene>
<dbReference type="EMBL" id="QBML01000016">
    <property type="protein sequence ID" value="PZO39870.1"/>
    <property type="molecule type" value="Genomic_DNA"/>
</dbReference>
<dbReference type="Pfam" id="PF04244">
    <property type="entry name" value="DPRP"/>
    <property type="match status" value="1"/>
</dbReference>
<name>A0A2W4W679_9CYAN</name>
<dbReference type="Proteomes" id="UP000249467">
    <property type="component" value="Unassembled WGS sequence"/>
</dbReference>
<dbReference type="InterPro" id="IPR007357">
    <property type="entry name" value="PhrB-like"/>
</dbReference>
<accession>A0A2W4W679</accession>
<keyword evidence="1" id="KW-0456">Lyase</keyword>
<dbReference type="InterPro" id="IPR014729">
    <property type="entry name" value="Rossmann-like_a/b/a_fold"/>
</dbReference>
<dbReference type="SUPFAM" id="SSF48173">
    <property type="entry name" value="Cryptochrome/photolyase FAD-binding domain"/>
    <property type="match status" value="1"/>
</dbReference>
<dbReference type="GO" id="GO:0016829">
    <property type="term" value="F:lyase activity"/>
    <property type="evidence" value="ECO:0007669"/>
    <property type="project" value="UniProtKB-KW"/>
</dbReference>
<evidence type="ECO:0000313" key="2">
    <source>
        <dbReference type="Proteomes" id="UP000249467"/>
    </source>
</evidence>
<evidence type="ECO:0000313" key="1">
    <source>
        <dbReference type="EMBL" id="PZO39870.1"/>
    </source>
</evidence>
<comment type="caution">
    <text evidence="1">The sequence shown here is derived from an EMBL/GenBank/DDBJ whole genome shotgun (WGS) entry which is preliminary data.</text>
</comment>
<dbReference type="Gene3D" id="1.10.579.10">
    <property type="entry name" value="DNA Cyclobutane Dipyrimidine Photolyase, subunit A, domain 3"/>
    <property type="match status" value="1"/>
</dbReference>
<dbReference type="Gene3D" id="1.10.10.1710">
    <property type="entry name" value="Deoxyribodipyrimidine photolyase-related"/>
    <property type="match status" value="1"/>
</dbReference>
<reference evidence="1 2" key="1">
    <citation type="submission" date="2018-04" db="EMBL/GenBank/DDBJ databases">
        <authorList>
            <person name="Go L.Y."/>
            <person name="Mitchell J.A."/>
        </authorList>
    </citation>
    <scope>NUCLEOTIDE SEQUENCE [LARGE SCALE GENOMIC DNA]</scope>
    <source>
        <strain evidence="1">ULC066bin1</strain>
    </source>
</reference>
<dbReference type="InterPro" id="IPR052551">
    <property type="entry name" value="UV-DNA_repair_photolyase"/>
</dbReference>
<dbReference type="Gene3D" id="1.25.40.80">
    <property type="match status" value="1"/>
</dbReference>